<evidence type="ECO:0000313" key="5">
    <source>
        <dbReference type="Proteomes" id="UP000015106"/>
    </source>
</evidence>
<dbReference type="Gramene" id="TuG1812G0500003857.01.T01">
    <property type="protein sequence ID" value="TuG1812G0500003857.01.T01.cds251974"/>
    <property type="gene ID" value="TuG1812G0500003857.01"/>
</dbReference>
<organism evidence="4 5">
    <name type="scientific">Triticum urartu</name>
    <name type="common">Red wild einkorn</name>
    <name type="synonym">Crithodium urartu</name>
    <dbReference type="NCBI Taxonomy" id="4572"/>
    <lineage>
        <taxon>Eukaryota</taxon>
        <taxon>Viridiplantae</taxon>
        <taxon>Streptophyta</taxon>
        <taxon>Embryophyta</taxon>
        <taxon>Tracheophyta</taxon>
        <taxon>Spermatophyta</taxon>
        <taxon>Magnoliopsida</taxon>
        <taxon>Liliopsida</taxon>
        <taxon>Poales</taxon>
        <taxon>Poaceae</taxon>
        <taxon>BOP clade</taxon>
        <taxon>Pooideae</taxon>
        <taxon>Triticodae</taxon>
        <taxon>Triticeae</taxon>
        <taxon>Triticinae</taxon>
        <taxon>Triticum</taxon>
    </lineage>
</organism>
<keyword evidence="5" id="KW-1185">Reference proteome</keyword>
<accession>A0A8R7UIP0</accession>
<dbReference type="PANTHER" id="PTHR32141">
    <property type="match status" value="1"/>
</dbReference>
<reference evidence="4" key="2">
    <citation type="submission" date="2018-03" db="EMBL/GenBank/DDBJ databases">
        <title>The Triticum urartu genome reveals the dynamic nature of wheat genome evolution.</title>
        <authorList>
            <person name="Ling H."/>
            <person name="Ma B."/>
            <person name="Shi X."/>
            <person name="Liu H."/>
            <person name="Dong L."/>
            <person name="Sun H."/>
            <person name="Cao Y."/>
            <person name="Gao Q."/>
            <person name="Zheng S."/>
            <person name="Li Y."/>
            <person name="Yu Y."/>
            <person name="Du H."/>
            <person name="Qi M."/>
            <person name="Li Y."/>
            <person name="Yu H."/>
            <person name="Cui Y."/>
            <person name="Wang N."/>
            <person name="Chen C."/>
            <person name="Wu H."/>
            <person name="Zhao Y."/>
            <person name="Zhang J."/>
            <person name="Li Y."/>
            <person name="Zhou W."/>
            <person name="Zhang B."/>
            <person name="Hu W."/>
            <person name="Eijk M."/>
            <person name="Tang J."/>
            <person name="Witsenboer H."/>
            <person name="Zhao S."/>
            <person name="Li Z."/>
            <person name="Zhang A."/>
            <person name="Wang D."/>
            <person name="Liang C."/>
        </authorList>
    </citation>
    <scope>NUCLEOTIDE SEQUENCE [LARGE SCALE GENOMIC DNA]</scope>
    <source>
        <strain evidence="4">cv. G1812</strain>
    </source>
</reference>
<dbReference type="InterPro" id="IPR053781">
    <property type="entry name" value="F-box_AtFBL13-like"/>
</dbReference>
<evidence type="ECO:0000259" key="2">
    <source>
        <dbReference type="Pfam" id="PF00646"/>
    </source>
</evidence>
<dbReference type="Pfam" id="PF00646">
    <property type="entry name" value="F-box"/>
    <property type="match status" value="1"/>
</dbReference>
<dbReference type="Proteomes" id="UP000015106">
    <property type="component" value="Chromosome 5"/>
</dbReference>
<feature type="domain" description="F-box" evidence="2">
    <location>
        <begin position="40"/>
        <end position="79"/>
    </location>
</feature>
<dbReference type="InterPro" id="IPR036047">
    <property type="entry name" value="F-box-like_dom_sf"/>
</dbReference>
<evidence type="ECO:0000313" key="4">
    <source>
        <dbReference type="EnsemblPlants" id="TuG1812G0500003857.01.T01.cds251974"/>
    </source>
</evidence>
<evidence type="ECO:0000256" key="1">
    <source>
        <dbReference type="SAM" id="MobiDB-lite"/>
    </source>
</evidence>
<dbReference type="PANTHER" id="PTHR32141:SF184">
    <property type="entry name" value="F-BOX DOMAIN-CONTAINING PROTEIN"/>
    <property type="match status" value="1"/>
</dbReference>
<reference evidence="4" key="3">
    <citation type="submission" date="2022-06" db="UniProtKB">
        <authorList>
            <consortium name="EnsemblPlants"/>
        </authorList>
    </citation>
    <scope>IDENTIFICATION</scope>
</reference>
<dbReference type="Pfam" id="PF24758">
    <property type="entry name" value="LRR_At5g56370"/>
    <property type="match status" value="1"/>
</dbReference>
<dbReference type="SUPFAM" id="SSF81383">
    <property type="entry name" value="F-box domain"/>
    <property type="match status" value="1"/>
</dbReference>
<dbReference type="AlphaFoldDB" id="A0A8R7UIP0"/>
<dbReference type="InterPro" id="IPR055302">
    <property type="entry name" value="F-box_dom-containing"/>
</dbReference>
<sequence length="216" mass="23758">MDDDAAASASKKRKRDEPEAPDPPTTRDGIGGGDEGLDLISRLPDELLGTIISLLPGTKEAARTAILSSRWRHLWRTTPLSLVVDCGLSGQERNRIAIVSKILAAHPGPAHRLFLSDIRLSRDRYGKFNGWFRSPSLDGLEELDFTSSGDTFCWDRRTRPPRPLPPSVLRFAPTLRAASIGCCDFPEINAAPALVLPRLKQLSLYEVAISEAAIHR</sequence>
<dbReference type="CDD" id="cd22160">
    <property type="entry name" value="F-box_AtFBL13-like"/>
    <property type="match status" value="1"/>
</dbReference>
<proteinExistence type="predicted"/>
<protein>
    <recommendedName>
        <fullName evidence="6">F-box domain-containing protein</fullName>
    </recommendedName>
</protein>
<evidence type="ECO:0000259" key="3">
    <source>
        <dbReference type="Pfam" id="PF24758"/>
    </source>
</evidence>
<feature type="domain" description="F-box/LRR-repeat protein 15/At3g58940/PEG3-like LRR" evidence="3">
    <location>
        <begin position="129"/>
        <end position="215"/>
    </location>
</feature>
<dbReference type="EnsemblPlants" id="TuG1812G0500003857.01.T01">
    <property type="protein sequence ID" value="TuG1812G0500003857.01.T01.cds251974"/>
    <property type="gene ID" value="TuG1812G0500003857.01"/>
</dbReference>
<dbReference type="InterPro" id="IPR001810">
    <property type="entry name" value="F-box_dom"/>
</dbReference>
<reference evidence="5" key="1">
    <citation type="journal article" date="2013" name="Nature">
        <title>Draft genome of the wheat A-genome progenitor Triticum urartu.</title>
        <authorList>
            <person name="Ling H.Q."/>
            <person name="Zhao S."/>
            <person name="Liu D."/>
            <person name="Wang J."/>
            <person name="Sun H."/>
            <person name="Zhang C."/>
            <person name="Fan H."/>
            <person name="Li D."/>
            <person name="Dong L."/>
            <person name="Tao Y."/>
            <person name="Gao C."/>
            <person name="Wu H."/>
            <person name="Li Y."/>
            <person name="Cui Y."/>
            <person name="Guo X."/>
            <person name="Zheng S."/>
            <person name="Wang B."/>
            <person name="Yu K."/>
            <person name="Liang Q."/>
            <person name="Yang W."/>
            <person name="Lou X."/>
            <person name="Chen J."/>
            <person name="Feng M."/>
            <person name="Jian J."/>
            <person name="Zhang X."/>
            <person name="Luo G."/>
            <person name="Jiang Y."/>
            <person name="Liu J."/>
            <person name="Wang Z."/>
            <person name="Sha Y."/>
            <person name="Zhang B."/>
            <person name="Wu H."/>
            <person name="Tang D."/>
            <person name="Shen Q."/>
            <person name="Xue P."/>
            <person name="Zou S."/>
            <person name="Wang X."/>
            <person name="Liu X."/>
            <person name="Wang F."/>
            <person name="Yang Y."/>
            <person name="An X."/>
            <person name="Dong Z."/>
            <person name="Zhang K."/>
            <person name="Zhang X."/>
            <person name="Luo M.C."/>
            <person name="Dvorak J."/>
            <person name="Tong Y."/>
            <person name="Wang J."/>
            <person name="Yang H."/>
            <person name="Li Z."/>
            <person name="Wang D."/>
            <person name="Zhang A."/>
            <person name="Wang J."/>
        </authorList>
    </citation>
    <scope>NUCLEOTIDE SEQUENCE</scope>
    <source>
        <strain evidence="5">cv. G1812</strain>
    </source>
</reference>
<name>A0A8R7UIP0_TRIUA</name>
<feature type="region of interest" description="Disordered" evidence="1">
    <location>
        <begin position="1"/>
        <end position="35"/>
    </location>
</feature>
<dbReference type="InterPro" id="IPR055411">
    <property type="entry name" value="LRR_FXL15/At3g58940/PEG3-like"/>
</dbReference>
<evidence type="ECO:0008006" key="6">
    <source>
        <dbReference type="Google" id="ProtNLM"/>
    </source>
</evidence>